<protein>
    <submittedName>
        <fullName evidence="2">Uncharacterized protein</fullName>
    </submittedName>
</protein>
<comment type="caution">
    <text evidence="2">The sequence shown here is derived from an EMBL/GenBank/DDBJ whole genome shotgun (WGS) entry which is preliminary data.</text>
</comment>
<evidence type="ECO:0000313" key="2">
    <source>
        <dbReference type="EMBL" id="KIT16567.1"/>
    </source>
</evidence>
<name>A0A0D1CP73_9RHOB</name>
<organism evidence="2 3">
    <name type="scientific">Jannaschia aquimarina</name>
    <dbReference type="NCBI Taxonomy" id="935700"/>
    <lineage>
        <taxon>Bacteria</taxon>
        <taxon>Pseudomonadati</taxon>
        <taxon>Pseudomonadota</taxon>
        <taxon>Alphaproteobacteria</taxon>
        <taxon>Rhodobacterales</taxon>
        <taxon>Roseobacteraceae</taxon>
        <taxon>Jannaschia</taxon>
    </lineage>
</organism>
<keyword evidence="1" id="KW-0732">Signal</keyword>
<dbReference type="OrthoDB" id="7854171at2"/>
<proteinExistence type="predicted"/>
<feature type="signal peptide" evidence="1">
    <location>
        <begin position="1"/>
        <end position="22"/>
    </location>
</feature>
<dbReference type="Proteomes" id="UP000032232">
    <property type="component" value="Unassembled WGS sequence"/>
</dbReference>
<reference evidence="2 3" key="1">
    <citation type="submission" date="2015-02" db="EMBL/GenBank/DDBJ databases">
        <title>Genome Sequence of Jannaschia aquimarina DSM28248, a member of the Roseobacter clade.</title>
        <authorList>
            <person name="Voget S."/>
            <person name="Daniel R."/>
        </authorList>
    </citation>
    <scope>NUCLEOTIDE SEQUENCE [LARGE SCALE GENOMIC DNA]</scope>
    <source>
        <strain evidence="2 3">GSW-M26</strain>
    </source>
</reference>
<keyword evidence="3" id="KW-1185">Reference proteome</keyword>
<sequence length="167" mass="18671">MTIRLRAATVVAAVTMAIPAIAQDAAGDDGLLDLTLPDLSAPADAAGGYVDPQIKNREQCLDHPGRPAWVMVQPEGMEWRRDLMLAYGTLQIRQRVVETGECSCDHRYPDWETFRQALEELVAPFEQVRLADMPQAQQDDLYRLERSLRRPASKIGFEYGKACQGAR</sequence>
<feature type="chain" id="PRO_5002244311" evidence="1">
    <location>
        <begin position="23"/>
        <end position="167"/>
    </location>
</feature>
<evidence type="ECO:0000256" key="1">
    <source>
        <dbReference type="SAM" id="SignalP"/>
    </source>
</evidence>
<dbReference type="AlphaFoldDB" id="A0A0D1CP73"/>
<dbReference type="STRING" id="935700.jaqu_16620"/>
<dbReference type="EMBL" id="JYFE01000031">
    <property type="protein sequence ID" value="KIT16567.1"/>
    <property type="molecule type" value="Genomic_DNA"/>
</dbReference>
<accession>A0A0D1CP73</accession>
<evidence type="ECO:0000313" key="3">
    <source>
        <dbReference type="Proteomes" id="UP000032232"/>
    </source>
</evidence>
<dbReference type="PATRIC" id="fig|935700.4.peg.1724"/>
<gene>
    <name evidence="2" type="ORF">jaqu_16620</name>
</gene>